<organism evidence="3 4">
    <name type="scientific">Sphaerobolus stellatus (strain SS14)</name>
    <dbReference type="NCBI Taxonomy" id="990650"/>
    <lineage>
        <taxon>Eukaryota</taxon>
        <taxon>Fungi</taxon>
        <taxon>Dikarya</taxon>
        <taxon>Basidiomycota</taxon>
        <taxon>Agaricomycotina</taxon>
        <taxon>Agaricomycetes</taxon>
        <taxon>Phallomycetidae</taxon>
        <taxon>Geastrales</taxon>
        <taxon>Sphaerobolaceae</taxon>
        <taxon>Sphaerobolus</taxon>
    </lineage>
</organism>
<reference evidence="3 4" key="1">
    <citation type="submission" date="2014-06" db="EMBL/GenBank/DDBJ databases">
        <title>Evolutionary Origins and Diversification of the Mycorrhizal Mutualists.</title>
        <authorList>
            <consortium name="DOE Joint Genome Institute"/>
            <consortium name="Mycorrhizal Genomics Consortium"/>
            <person name="Kohler A."/>
            <person name="Kuo A."/>
            <person name="Nagy L.G."/>
            <person name="Floudas D."/>
            <person name="Copeland A."/>
            <person name="Barry K.W."/>
            <person name="Cichocki N."/>
            <person name="Veneault-Fourrey C."/>
            <person name="LaButti K."/>
            <person name="Lindquist E.A."/>
            <person name="Lipzen A."/>
            <person name="Lundell T."/>
            <person name="Morin E."/>
            <person name="Murat C."/>
            <person name="Riley R."/>
            <person name="Ohm R."/>
            <person name="Sun H."/>
            <person name="Tunlid A."/>
            <person name="Henrissat B."/>
            <person name="Grigoriev I.V."/>
            <person name="Hibbett D.S."/>
            <person name="Martin F."/>
        </authorList>
    </citation>
    <scope>NUCLEOTIDE SEQUENCE [LARGE SCALE GENOMIC DNA]</scope>
    <source>
        <strain evidence="3 4">SS14</strain>
    </source>
</reference>
<proteinExistence type="predicted"/>
<gene>
    <name evidence="3" type="ORF">M422DRAFT_47374</name>
</gene>
<feature type="signal peptide" evidence="1">
    <location>
        <begin position="1"/>
        <end position="15"/>
    </location>
</feature>
<dbReference type="OrthoDB" id="408631at2759"/>
<feature type="chain" id="PRO_5012836546" description="Carboxylesterase type B domain-containing protein" evidence="1">
    <location>
        <begin position="16"/>
        <end position="553"/>
    </location>
</feature>
<sequence length="553" mass="58528">MYSFWLFLVLPFVAAAPTASTVSTVTIQSIITTVCDIPILKEFHVIQTFCTKQLSVPSISVSNPVGFNTTGGVVRYSVKYATAARWGAPAISTVWTPSIASNPTSLPLACPQTGLDISQVSEDCLDVVLYVPPTAKTTSGGVPTIAWIHGGSFLTGSASDPALDGSNLAIATNSIVAIVQYRLGTLGLLPPSSTSTNDNLAIQDLITALTFLHGVLPYFGGTAGTPQLTLAGQSSGANLIRGLLGTPTALPLFNNAWLHSDPLDYGFLTPGALSTLRGAWVSELNCVSASGCAQTMDLNDLLNHQNNLVGNATGLGPEFYMAQPIRPSPDSTFLTSRFTSSSSFPSSSSLKPIVVTTVKDEAMPTINFFFDSPADPSNFIPFISLTLGPVRTATVASSSFYPVNDTDARTTLNVLGTDEIWRCSAYKLVRDWATHTSSSIQYSAVITQGITFPDNEAFPECLVPGTVCHEDDIQVVFGTGSTTSPLTPELQARYKAFVRTSNPNASGFKNWPAASSSDPKTINLGGTAAIDIGGCVPSFWGQQVEFDYQVNNE</sequence>
<dbReference type="AlphaFoldDB" id="A0A0C9VPX2"/>
<dbReference type="Gene3D" id="3.40.50.1820">
    <property type="entry name" value="alpha/beta hydrolase"/>
    <property type="match status" value="1"/>
</dbReference>
<dbReference type="InterPro" id="IPR002018">
    <property type="entry name" value="CarbesteraseB"/>
</dbReference>
<protein>
    <recommendedName>
        <fullName evidence="2">Carboxylesterase type B domain-containing protein</fullName>
    </recommendedName>
</protein>
<dbReference type="HOGENOM" id="CLU_006586_16_2_1"/>
<dbReference type="PANTHER" id="PTHR45570:SF1">
    <property type="entry name" value="CARBOXYLIC ESTER HYDROLASE"/>
    <property type="match status" value="1"/>
</dbReference>
<keyword evidence="4" id="KW-1185">Reference proteome</keyword>
<dbReference type="PANTHER" id="PTHR45570">
    <property type="entry name" value="CARBOXYLIC ESTER HYDROLASE"/>
    <property type="match status" value="1"/>
</dbReference>
<evidence type="ECO:0000313" key="4">
    <source>
        <dbReference type="Proteomes" id="UP000054279"/>
    </source>
</evidence>
<name>A0A0C9VPX2_SPHS4</name>
<feature type="domain" description="Carboxylesterase type B" evidence="2">
    <location>
        <begin position="78"/>
        <end position="525"/>
    </location>
</feature>
<evidence type="ECO:0000256" key="1">
    <source>
        <dbReference type="SAM" id="SignalP"/>
    </source>
</evidence>
<dbReference type="EMBL" id="KN837118">
    <property type="protein sequence ID" value="KIJ44282.1"/>
    <property type="molecule type" value="Genomic_DNA"/>
</dbReference>
<accession>A0A0C9VPX2</accession>
<dbReference type="ESTHER" id="9homo-a0a0c9vpx2">
    <property type="family name" value="Fungal_carboxylesterase_lipase"/>
</dbReference>
<dbReference type="Pfam" id="PF00135">
    <property type="entry name" value="COesterase"/>
    <property type="match status" value="1"/>
</dbReference>
<dbReference type="InterPro" id="IPR029058">
    <property type="entry name" value="AB_hydrolase_fold"/>
</dbReference>
<dbReference type="SUPFAM" id="SSF53474">
    <property type="entry name" value="alpha/beta-Hydrolases"/>
    <property type="match status" value="1"/>
</dbReference>
<evidence type="ECO:0000259" key="2">
    <source>
        <dbReference type="Pfam" id="PF00135"/>
    </source>
</evidence>
<keyword evidence="1" id="KW-0732">Signal</keyword>
<dbReference type="Proteomes" id="UP000054279">
    <property type="component" value="Unassembled WGS sequence"/>
</dbReference>
<evidence type="ECO:0000313" key="3">
    <source>
        <dbReference type="EMBL" id="KIJ44282.1"/>
    </source>
</evidence>